<dbReference type="EMBL" id="JABEPQ010000001">
    <property type="protein sequence ID" value="NNM44430.1"/>
    <property type="molecule type" value="Genomic_DNA"/>
</dbReference>
<protein>
    <submittedName>
        <fullName evidence="5">DEAD/DEAH box helicase</fullName>
    </submittedName>
</protein>
<dbReference type="Proteomes" id="UP000588586">
    <property type="component" value="Unassembled WGS sequence"/>
</dbReference>
<organism evidence="5 6">
    <name type="scientific">Knoellia koreensis</name>
    <dbReference type="NCBI Taxonomy" id="2730921"/>
    <lineage>
        <taxon>Bacteria</taxon>
        <taxon>Bacillati</taxon>
        <taxon>Actinomycetota</taxon>
        <taxon>Actinomycetes</taxon>
        <taxon>Micrococcales</taxon>
        <taxon>Intrasporangiaceae</taxon>
        <taxon>Knoellia</taxon>
    </lineage>
</organism>
<dbReference type="InterPro" id="IPR000330">
    <property type="entry name" value="SNF2_N"/>
</dbReference>
<dbReference type="GO" id="GO:0006281">
    <property type="term" value="P:DNA repair"/>
    <property type="evidence" value="ECO:0007669"/>
    <property type="project" value="TreeGrafter"/>
</dbReference>
<accession>A0A849H3R0</accession>
<dbReference type="InterPro" id="IPR027417">
    <property type="entry name" value="P-loop_NTPase"/>
</dbReference>
<dbReference type="Gene3D" id="3.40.50.300">
    <property type="entry name" value="P-loop containing nucleotide triphosphate hydrolases"/>
    <property type="match status" value="1"/>
</dbReference>
<dbReference type="InterPro" id="IPR049730">
    <property type="entry name" value="SNF2/RAD54-like_C"/>
</dbReference>
<evidence type="ECO:0000259" key="4">
    <source>
        <dbReference type="PROSITE" id="PS51194"/>
    </source>
</evidence>
<dbReference type="CDD" id="cd17919">
    <property type="entry name" value="DEXHc_Snf"/>
    <property type="match status" value="1"/>
</dbReference>
<dbReference type="AlphaFoldDB" id="A0A849H3R0"/>
<dbReference type="GO" id="GO:0005524">
    <property type="term" value="F:ATP binding"/>
    <property type="evidence" value="ECO:0007669"/>
    <property type="project" value="InterPro"/>
</dbReference>
<dbReference type="CDD" id="cd18793">
    <property type="entry name" value="SF2_C_SNF"/>
    <property type="match status" value="1"/>
</dbReference>
<feature type="compositionally biased region" description="Basic and acidic residues" evidence="2">
    <location>
        <begin position="18"/>
        <end position="27"/>
    </location>
</feature>
<dbReference type="PANTHER" id="PTHR45766">
    <property type="entry name" value="DNA ANNEALING HELICASE AND ENDONUCLEASE ZRANB3 FAMILY MEMBER"/>
    <property type="match status" value="1"/>
</dbReference>
<dbReference type="InterPro" id="IPR038718">
    <property type="entry name" value="SNF2-like_sf"/>
</dbReference>
<dbReference type="InterPro" id="IPR014001">
    <property type="entry name" value="Helicase_ATP-bd"/>
</dbReference>
<dbReference type="Pfam" id="PF00176">
    <property type="entry name" value="SNF2-rel_dom"/>
    <property type="match status" value="1"/>
</dbReference>
<keyword evidence="5" id="KW-0347">Helicase</keyword>
<comment type="caution">
    <text evidence="5">The sequence shown here is derived from an EMBL/GenBank/DDBJ whole genome shotgun (WGS) entry which is preliminary data.</text>
</comment>
<evidence type="ECO:0000313" key="6">
    <source>
        <dbReference type="Proteomes" id="UP000588586"/>
    </source>
</evidence>
<proteinExistence type="predicted"/>
<evidence type="ECO:0000256" key="1">
    <source>
        <dbReference type="ARBA" id="ARBA00022801"/>
    </source>
</evidence>
<name>A0A849H3R0_9MICO</name>
<dbReference type="Gene3D" id="3.40.50.10810">
    <property type="entry name" value="Tandem AAA-ATPase domain"/>
    <property type="match status" value="1"/>
</dbReference>
<dbReference type="GO" id="GO:0031297">
    <property type="term" value="P:replication fork processing"/>
    <property type="evidence" value="ECO:0007669"/>
    <property type="project" value="TreeGrafter"/>
</dbReference>
<sequence length="713" mass="76898">MAQQASRRGGARGGNNATRDRRPRDNEGIIPVLAKAVRQVEAAAQRGAVRPSGRTAYQVIALLVRGERARVKADAAMPETERTNILTRLDGIATILAKTAVRDTSLLALLAEDAPVSSAAKSLKNDMLRQAGIEVEEEPEPEPVATSTTTSRRVAPPQAIARQLANPFLAPDYSAVQQLKRPTTNRLGGWELLTPLFRAFESGGDSTCMPLPEPTELPHGIRGMELMHHQAQLVQSAADGHRTFLLADEPGLGKTAQALLAAEAADAFPLLVAVPNVVKANWAHEAELWTPRRTATVIHGDGETIDGFADIVIVNYEILDRHVGWLGNHGFNGMVVDEAHFIKNKTSQRSQHVLELSERIRARRANPLLMALTGTPLINDIEDFKAIWQFLGWIDDKGPRPALKAALEENGLTPAESGFYAAARRSVIDLGIVRRRKIDVAADIPARRIADIPVELDDEAGRSIRAAEADLARRLVSRYEAALAARSVVVEGEGIDHALVRRVATAERDSAAEKTGDNVFTMMRKIGQAKAELAADYAAQLARNVGKVVFFAKHIDVMDVAEATFAKRGLGYSSIRGDQTKKAREDAIASFTNDPDVQVIVCSLSAAGVGLNLQVASNVVLSELSWTSAEQTQAIDRVHRIGQTEPVTAWRIIAAQTLDPKIAVLIDDKAGLAARALDGSDEEIGSSADIQLEALIALLTEALEQKAAAALPE</sequence>
<feature type="domain" description="Helicase C-terminal" evidence="4">
    <location>
        <begin position="537"/>
        <end position="696"/>
    </location>
</feature>
<dbReference type="GO" id="GO:0016787">
    <property type="term" value="F:hydrolase activity"/>
    <property type="evidence" value="ECO:0007669"/>
    <property type="project" value="UniProtKB-KW"/>
</dbReference>
<keyword evidence="5" id="KW-0067">ATP-binding</keyword>
<evidence type="ECO:0000256" key="2">
    <source>
        <dbReference type="SAM" id="MobiDB-lite"/>
    </source>
</evidence>
<feature type="region of interest" description="Disordered" evidence="2">
    <location>
        <begin position="134"/>
        <end position="156"/>
    </location>
</feature>
<dbReference type="InterPro" id="IPR001650">
    <property type="entry name" value="Helicase_C-like"/>
</dbReference>
<dbReference type="SUPFAM" id="SSF52540">
    <property type="entry name" value="P-loop containing nucleoside triphosphate hydrolases"/>
    <property type="match status" value="2"/>
</dbReference>
<dbReference type="PANTHER" id="PTHR45766:SF6">
    <property type="entry name" value="SWI_SNF-RELATED MATRIX-ASSOCIATED ACTIN-DEPENDENT REGULATOR OF CHROMATIN SUBFAMILY A-LIKE PROTEIN 1"/>
    <property type="match status" value="1"/>
</dbReference>
<dbReference type="SMART" id="SM00490">
    <property type="entry name" value="HELICc"/>
    <property type="match status" value="1"/>
</dbReference>
<evidence type="ECO:0000313" key="5">
    <source>
        <dbReference type="EMBL" id="NNM44430.1"/>
    </source>
</evidence>
<keyword evidence="1" id="KW-0378">Hydrolase</keyword>
<feature type="domain" description="Helicase ATP-binding" evidence="3">
    <location>
        <begin position="235"/>
        <end position="394"/>
    </location>
</feature>
<gene>
    <name evidence="5" type="ORF">HJG52_00205</name>
</gene>
<dbReference type="Pfam" id="PF00271">
    <property type="entry name" value="Helicase_C"/>
    <property type="match status" value="1"/>
</dbReference>
<dbReference type="SMART" id="SM00487">
    <property type="entry name" value="DEXDc"/>
    <property type="match status" value="1"/>
</dbReference>
<dbReference type="PROSITE" id="PS51192">
    <property type="entry name" value="HELICASE_ATP_BIND_1"/>
    <property type="match status" value="1"/>
</dbReference>
<keyword evidence="6" id="KW-1185">Reference proteome</keyword>
<dbReference type="PROSITE" id="PS51194">
    <property type="entry name" value="HELICASE_CTER"/>
    <property type="match status" value="1"/>
</dbReference>
<keyword evidence="5" id="KW-0547">Nucleotide-binding</keyword>
<dbReference type="RefSeq" id="WP_171241587.1">
    <property type="nucleotide sequence ID" value="NZ_JABEPQ010000001.1"/>
</dbReference>
<feature type="region of interest" description="Disordered" evidence="2">
    <location>
        <begin position="1"/>
        <end position="27"/>
    </location>
</feature>
<evidence type="ECO:0000259" key="3">
    <source>
        <dbReference type="PROSITE" id="PS51192"/>
    </source>
</evidence>
<dbReference type="GO" id="GO:0004386">
    <property type="term" value="F:helicase activity"/>
    <property type="evidence" value="ECO:0007669"/>
    <property type="project" value="UniProtKB-KW"/>
</dbReference>
<reference evidence="5 6" key="1">
    <citation type="submission" date="2020-04" db="EMBL/GenBank/DDBJ databases">
        <title>Knoellia sp. isolate from air conditioner.</title>
        <authorList>
            <person name="Chea S."/>
            <person name="Kim D.-U."/>
        </authorList>
    </citation>
    <scope>NUCLEOTIDE SEQUENCE [LARGE SCALE GENOMIC DNA]</scope>
    <source>
        <strain evidence="5 6">DB2414S</strain>
    </source>
</reference>